<name>A0A6G4UZ60_9ACTN</name>
<keyword evidence="3" id="KW-1185">Reference proteome</keyword>
<accession>A0A6G4UZ60</accession>
<dbReference type="InterPro" id="IPR014710">
    <property type="entry name" value="RmlC-like_jellyroll"/>
</dbReference>
<dbReference type="EMBL" id="JAAKZY010000008">
    <property type="protein sequence ID" value="NGO06894.1"/>
    <property type="molecule type" value="Genomic_DNA"/>
</dbReference>
<organism evidence="2 3">
    <name type="scientific">Streptomyces scabichelini</name>
    <dbReference type="NCBI Taxonomy" id="2711217"/>
    <lineage>
        <taxon>Bacteria</taxon>
        <taxon>Bacillati</taxon>
        <taxon>Actinomycetota</taxon>
        <taxon>Actinomycetes</taxon>
        <taxon>Kitasatosporales</taxon>
        <taxon>Streptomycetaceae</taxon>
        <taxon>Streptomyces</taxon>
    </lineage>
</organism>
<dbReference type="Pfam" id="PF07883">
    <property type="entry name" value="Cupin_2"/>
    <property type="match status" value="1"/>
</dbReference>
<comment type="caution">
    <text evidence="2">The sequence shown here is derived from an EMBL/GenBank/DDBJ whole genome shotgun (WGS) entry which is preliminary data.</text>
</comment>
<dbReference type="Proteomes" id="UP000472335">
    <property type="component" value="Unassembled WGS sequence"/>
</dbReference>
<dbReference type="InterPro" id="IPR011051">
    <property type="entry name" value="RmlC_Cupin_sf"/>
</dbReference>
<dbReference type="Gene3D" id="2.60.120.10">
    <property type="entry name" value="Jelly Rolls"/>
    <property type="match status" value="1"/>
</dbReference>
<dbReference type="AlphaFoldDB" id="A0A6G4UZ60"/>
<gene>
    <name evidence="2" type="ORF">G5C60_04220</name>
</gene>
<reference evidence="2 3" key="1">
    <citation type="submission" date="2020-02" db="EMBL/GenBank/DDBJ databases">
        <title>Whole-genome analyses of novel actinobacteria.</title>
        <authorList>
            <person name="Sahin N."/>
            <person name="Gencbay T."/>
        </authorList>
    </citation>
    <scope>NUCLEOTIDE SEQUENCE [LARGE SCALE GENOMIC DNA]</scope>
    <source>
        <strain evidence="2 3">HC44</strain>
    </source>
</reference>
<evidence type="ECO:0000259" key="1">
    <source>
        <dbReference type="Pfam" id="PF07883"/>
    </source>
</evidence>
<dbReference type="InterPro" id="IPR013096">
    <property type="entry name" value="Cupin_2"/>
</dbReference>
<evidence type="ECO:0000313" key="2">
    <source>
        <dbReference type="EMBL" id="NGO06894.1"/>
    </source>
</evidence>
<dbReference type="SUPFAM" id="SSF51182">
    <property type="entry name" value="RmlC-like cupins"/>
    <property type="match status" value="1"/>
</dbReference>
<evidence type="ECO:0000313" key="3">
    <source>
        <dbReference type="Proteomes" id="UP000472335"/>
    </source>
</evidence>
<proteinExistence type="predicted"/>
<protein>
    <submittedName>
        <fullName evidence="2">Cupin domain-containing protein</fullName>
    </submittedName>
</protein>
<feature type="domain" description="Cupin type-2" evidence="1">
    <location>
        <begin position="43"/>
        <end position="107"/>
    </location>
</feature>
<sequence length="159" mass="17674">MSSQHTTRSDTAQIIPPEAVHADLRGTITALPHFDTAGTMVIESEAGSVRGNHYHLNESHLMYVVSGRMIYLEEDDDRGISVADVGPGESVISPKGVPHATVFPEHTVFVTLSDWDRRGHRYEDEIVRVDPLEERPEVAPYLEGIGELLTGEFQKRRNG</sequence>
<dbReference type="RefSeq" id="WP_165254814.1">
    <property type="nucleotide sequence ID" value="NZ_JAAKZY010000008.1"/>
</dbReference>